<proteinExistence type="predicted"/>
<evidence type="ECO:0000256" key="1">
    <source>
        <dbReference type="ARBA" id="ARBA00022801"/>
    </source>
</evidence>
<evidence type="ECO:0000259" key="3">
    <source>
        <dbReference type="Pfam" id="PF20434"/>
    </source>
</evidence>
<reference evidence="4 5" key="2">
    <citation type="submission" date="2016-08" db="EMBL/GenBank/DDBJ databases">
        <title>Pervasive Adenine N6-methylation of Active Genes in Fungi.</title>
        <authorList>
            <consortium name="DOE Joint Genome Institute"/>
            <person name="Mondo S.J."/>
            <person name="Dannebaum R.O."/>
            <person name="Kuo R.C."/>
            <person name="Labutti K."/>
            <person name="Haridas S."/>
            <person name="Kuo A."/>
            <person name="Salamov A."/>
            <person name="Ahrendt S.R."/>
            <person name="Lipzen A."/>
            <person name="Sullivan W."/>
            <person name="Andreopoulos W.B."/>
            <person name="Clum A."/>
            <person name="Lindquist E."/>
            <person name="Daum C."/>
            <person name="Ramamoorthy G.K."/>
            <person name="Gryganskyi A."/>
            <person name="Culley D."/>
            <person name="Magnuson J.K."/>
            <person name="James T.Y."/>
            <person name="O'Malley M.A."/>
            <person name="Stajich J.E."/>
            <person name="Spatafora J.W."/>
            <person name="Visel A."/>
            <person name="Grigoriev I.V."/>
        </authorList>
    </citation>
    <scope>NUCLEOTIDE SEQUENCE [LARGE SCALE GENOMIC DNA]</scope>
    <source>
        <strain evidence="4 5">S4</strain>
    </source>
</reference>
<dbReference type="InterPro" id="IPR049492">
    <property type="entry name" value="BD-FAE-like_dom"/>
</dbReference>
<feature type="signal peptide" evidence="2">
    <location>
        <begin position="1"/>
        <end position="20"/>
    </location>
</feature>
<dbReference type="Pfam" id="PF20434">
    <property type="entry name" value="BD-FAE"/>
    <property type="match status" value="1"/>
</dbReference>
<evidence type="ECO:0000313" key="5">
    <source>
        <dbReference type="Proteomes" id="UP000193944"/>
    </source>
</evidence>
<keyword evidence="2" id="KW-0732">Signal</keyword>
<protein>
    <recommendedName>
        <fullName evidence="3">BD-FAE-like domain-containing protein</fullName>
    </recommendedName>
</protein>
<sequence length="376" mass="43002">MKSLIFTSLFVLLLVIGLNAKAVIPFDGTFSLAKYYTDNEVDTSNQIYDQVSTSLAQQPVEDEETIDLNTIEVDEQDREEFEIYKTYENLKRNINYNADRYLDVYYDKNDSQTKKPVVIYIYGGSWVTGNKIRYTKFGVLLEQKGYVGVIPNYILYPNGSVEEMVEDIYKTIQWTYQNISKYGGNPEKIILTAHSAGAHISALTIVKSALQSYNNGVQLQPLPYLERVVLMNGPYILNKELVGHSIVKGTVNFFSGNKSSNDKTDKKQASLLPKFLLKYYNDNKISPIAILRQLDDNSIPDHFNVGKFVFFYTSKDNTVPESSAKNLIYEITRTSPISNCRYVYREGLEHATVIFGIRDNDPYYENIYLDLISGEF</sequence>
<keyword evidence="5" id="KW-1185">Reference proteome</keyword>
<dbReference type="PANTHER" id="PTHR48081">
    <property type="entry name" value="AB HYDROLASE SUPERFAMILY PROTEIN C4A8.06C"/>
    <property type="match status" value="1"/>
</dbReference>
<dbReference type="SUPFAM" id="SSF53474">
    <property type="entry name" value="alpha/beta-Hydrolases"/>
    <property type="match status" value="1"/>
</dbReference>
<feature type="domain" description="BD-FAE-like" evidence="3">
    <location>
        <begin position="102"/>
        <end position="217"/>
    </location>
</feature>
<dbReference type="PANTHER" id="PTHR48081:SF33">
    <property type="entry name" value="KYNURENINE FORMAMIDASE"/>
    <property type="match status" value="1"/>
</dbReference>
<organism evidence="4 5">
    <name type="scientific">Anaeromyces robustus</name>
    <dbReference type="NCBI Taxonomy" id="1754192"/>
    <lineage>
        <taxon>Eukaryota</taxon>
        <taxon>Fungi</taxon>
        <taxon>Fungi incertae sedis</taxon>
        <taxon>Chytridiomycota</taxon>
        <taxon>Chytridiomycota incertae sedis</taxon>
        <taxon>Neocallimastigomycetes</taxon>
        <taxon>Neocallimastigales</taxon>
        <taxon>Neocallimastigaceae</taxon>
        <taxon>Anaeromyces</taxon>
    </lineage>
</organism>
<dbReference type="Proteomes" id="UP000193944">
    <property type="component" value="Unassembled WGS sequence"/>
</dbReference>
<evidence type="ECO:0000256" key="2">
    <source>
        <dbReference type="SAM" id="SignalP"/>
    </source>
</evidence>
<feature type="chain" id="PRO_5013276905" description="BD-FAE-like domain-containing protein" evidence="2">
    <location>
        <begin position="21"/>
        <end position="376"/>
    </location>
</feature>
<dbReference type="STRING" id="1754192.A0A1Y1XCX4"/>
<dbReference type="EMBL" id="MCFG01000077">
    <property type="protein sequence ID" value="ORX83224.1"/>
    <property type="molecule type" value="Genomic_DNA"/>
</dbReference>
<dbReference type="Gene3D" id="3.40.50.1820">
    <property type="entry name" value="alpha/beta hydrolase"/>
    <property type="match status" value="1"/>
</dbReference>
<keyword evidence="1" id="KW-0378">Hydrolase</keyword>
<dbReference type="InterPro" id="IPR050300">
    <property type="entry name" value="GDXG_lipolytic_enzyme"/>
</dbReference>
<gene>
    <name evidence="4" type="ORF">BCR32DRAFT_326475</name>
</gene>
<evidence type="ECO:0000313" key="4">
    <source>
        <dbReference type="EMBL" id="ORX83224.1"/>
    </source>
</evidence>
<dbReference type="InterPro" id="IPR029058">
    <property type="entry name" value="AB_hydrolase_fold"/>
</dbReference>
<name>A0A1Y1XCX4_9FUNG</name>
<comment type="caution">
    <text evidence="4">The sequence shown here is derived from an EMBL/GenBank/DDBJ whole genome shotgun (WGS) entry which is preliminary data.</text>
</comment>
<reference evidence="4 5" key="1">
    <citation type="submission" date="2016-08" db="EMBL/GenBank/DDBJ databases">
        <title>A Parts List for Fungal Cellulosomes Revealed by Comparative Genomics.</title>
        <authorList>
            <consortium name="DOE Joint Genome Institute"/>
            <person name="Haitjema C.H."/>
            <person name="Gilmore S.P."/>
            <person name="Henske J.K."/>
            <person name="Solomon K.V."/>
            <person name="De Groot R."/>
            <person name="Kuo A."/>
            <person name="Mondo S.J."/>
            <person name="Salamov A.A."/>
            <person name="Labutti K."/>
            <person name="Zhao Z."/>
            <person name="Chiniquy J."/>
            <person name="Barry K."/>
            <person name="Brewer H.M."/>
            <person name="Purvine S.O."/>
            <person name="Wright A.T."/>
            <person name="Boxma B."/>
            <person name="Van Alen T."/>
            <person name="Hackstein J.H."/>
            <person name="Baker S.E."/>
            <person name="Grigoriev I.V."/>
            <person name="O'Malley M.A."/>
        </authorList>
    </citation>
    <scope>NUCLEOTIDE SEQUENCE [LARGE SCALE GENOMIC DNA]</scope>
    <source>
        <strain evidence="4 5">S4</strain>
    </source>
</reference>
<accession>A0A1Y1XCX4</accession>
<dbReference type="OrthoDB" id="6495301at2759"/>
<dbReference type="AlphaFoldDB" id="A0A1Y1XCX4"/>
<dbReference type="GO" id="GO:0016787">
    <property type="term" value="F:hydrolase activity"/>
    <property type="evidence" value="ECO:0007669"/>
    <property type="project" value="UniProtKB-KW"/>
</dbReference>